<dbReference type="Proteomes" id="UP000738431">
    <property type="component" value="Chromosome"/>
</dbReference>
<dbReference type="EMBL" id="CP139781">
    <property type="protein sequence ID" value="WRQ87371.1"/>
    <property type="molecule type" value="Genomic_DNA"/>
</dbReference>
<reference evidence="2 3" key="1">
    <citation type="submission" date="2023-12" db="EMBL/GenBank/DDBJ databases">
        <title>Description of an unclassified Opitutus bacterium of Verrucomicrobiota.</title>
        <authorList>
            <person name="Zhang D.-F."/>
        </authorList>
    </citation>
    <scope>NUCLEOTIDE SEQUENCE [LARGE SCALE GENOMIC DNA]</scope>
    <source>
        <strain evidence="2 3">WL0086</strain>
    </source>
</reference>
<evidence type="ECO:0000259" key="1">
    <source>
        <dbReference type="Pfam" id="PF07796"/>
    </source>
</evidence>
<proteinExistence type="predicted"/>
<gene>
    <name evidence="2" type="ORF">K1X11_021365</name>
</gene>
<feature type="domain" description="DUF1638" evidence="1">
    <location>
        <begin position="49"/>
        <end position="226"/>
    </location>
</feature>
<sequence>METLYSGCEISSAFAGTRWLAVIACAVLAEEVKQLLAERPEHLTDLVVLPQRLHEEPRRLRRELQAAIDQVERKPATKVIALVYGLCSRGVEDLRHERCPLVLARAHDCVTLFLGSKERYAREQSDQPGTYWYTPGWIESGAPPGPGRTARLRAEYAEKFDPETVEDLMEMEAAGMAHYARAAYVDLGLQPEATAWGPAYTKSCAACLGWSFERLEGDPQLLRDLLHGGWDEERFLIVPPGYSVRLSPDERVVRAEPATDGKGGA</sequence>
<dbReference type="Pfam" id="PF07796">
    <property type="entry name" value="DUF1638"/>
    <property type="match status" value="1"/>
</dbReference>
<name>A0ABZ1C6M9_9BACT</name>
<evidence type="ECO:0000313" key="3">
    <source>
        <dbReference type="Proteomes" id="UP000738431"/>
    </source>
</evidence>
<accession>A0ABZ1C6M9</accession>
<dbReference type="RefSeq" id="WP_221029216.1">
    <property type="nucleotide sequence ID" value="NZ_CP139781.1"/>
</dbReference>
<organism evidence="2 3">
    <name type="scientific">Actomonas aquatica</name>
    <dbReference type="NCBI Taxonomy" id="2866162"/>
    <lineage>
        <taxon>Bacteria</taxon>
        <taxon>Pseudomonadati</taxon>
        <taxon>Verrucomicrobiota</taxon>
        <taxon>Opitutia</taxon>
        <taxon>Opitutales</taxon>
        <taxon>Opitutaceae</taxon>
        <taxon>Actomonas</taxon>
    </lineage>
</organism>
<keyword evidence="3" id="KW-1185">Reference proteome</keyword>
<protein>
    <submittedName>
        <fullName evidence="2">DUF1638 domain-containing protein</fullName>
    </submittedName>
</protein>
<evidence type="ECO:0000313" key="2">
    <source>
        <dbReference type="EMBL" id="WRQ87371.1"/>
    </source>
</evidence>
<dbReference type="InterPro" id="IPR012437">
    <property type="entry name" value="DUF1638"/>
</dbReference>